<evidence type="ECO:0000313" key="8">
    <source>
        <dbReference type="Proteomes" id="UP000198636"/>
    </source>
</evidence>
<dbReference type="InterPro" id="IPR007627">
    <property type="entry name" value="RNA_pol_sigma70_r2"/>
</dbReference>
<evidence type="ECO:0000259" key="5">
    <source>
        <dbReference type="Pfam" id="PF04542"/>
    </source>
</evidence>
<evidence type="ECO:0000256" key="4">
    <source>
        <dbReference type="ARBA" id="ARBA00023163"/>
    </source>
</evidence>
<gene>
    <name evidence="7" type="ORF">SAMN03080606_03332</name>
</gene>
<dbReference type="InterPro" id="IPR013249">
    <property type="entry name" value="RNA_pol_sigma70_r4_t2"/>
</dbReference>
<keyword evidence="4" id="KW-0804">Transcription</keyword>
<dbReference type="Gene3D" id="1.10.1740.10">
    <property type="match status" value="1"/>
</dbReference>
<dbReference type="GO" id="GO:0003677">
    <property type="term" value="F:DNA binding"/>
    <property type="evidence" value="ECO:0007669"/>
    <property type="project" value="UniProtKB-KW"/>
</dbReference>
<dbReference type="EMBL" id="FMUS01000025">
    <property type="protein sequence ID" value="SCY97170.1"/>
    <property type="molecule type" value="Genomic_DNA"/>
</dbReference>
<evidence type="ECO:0000259" key="6">
    <source>
        <dbReference type="Pfam" id="PF08281"/>
    </source>
</evidence>
<keyword evidence="3" id="KW-0731">Sigma factor</keyword>
<dbReference type="Pfam" id="PF08281">
    <property type="entry name" value="Sigma70_r4_2"/>
    <property type="match status" value="1"/>
</dbReference>
<dbReference type="SUPFAM" id="SSF88946">
    <property type="entry name" value="Sigma2 domain of RNA polymerase sigma factors"/>
    <property type="match status" value="1"/>
</dbReference>
<dbReference type="GO" id="GO:0016987">
    <property type="term" value="F:sigma factor activity"/>
    <property type="evidence" value="ECO:0007669"/>
    <property type="project" value="UniProtKB-KW"/>
</dbReference>
<dbReference type="Gene3D" id="1.10.10.10">
    <property type="entry name" value="Winged helix-like DNA-binding domain superfamily/Winged helix DNA-binding domain"/>
    <property type="match status" value="1"/>
</dbReference>
<dbReference type="STRING" id="1120976.SAMN03080606_03332"/>
<dbReference type="PANTHER" id="PTHR43133:SF51">
    <property type="entry name" value="RNA POLYMERASE SIGMA FACTOR"/>
    <property type="match status" value="1"/>
</dbReference>
<dbReference type="RefSeq" id="WP_091545750.1">
    <property type="nucleotide sequence ID" value="NZ_FMUS01000025.1"/>
</dbReference>
<dbReference type="InterPro" id="IPR013324">
    <property type="entry name" value="RNA_pol_sigma_r3/r4-like"/>
</dbReference>
<dbReference type="InterPro" id="IPR039425">
    <property type="entry name" value="RNA_pol_sigma-70-like"/>
</dbReference>
<dbReference type="OrthoDB" id="9784984at2"/>
<evidence type="ECO:0000256" key="2">
    <source>
        <dbReference type="ARBA" id="ARBA00023015"/>
    </source>
</evidence>
<evidence type="ECO:0000256" key="3">
    <source>
        <dbReference type="ARBA" id="ARBA00023082"/>
    </source>
</evidence>
<name>A0A1G5KAW5_9FIRM</name>
<dbReference type="CDD" id="cd06171">
    <property type="entry name" value="Sigma70_r4"/>
    <property type="match status" value="1"/>
</dbReference>
<dbReference type="InterPro" id="IPR013325">
    <property type="entry name" value="RNA_pol_sigma_r2"/>
</dbReference>
<accession>A0A1G5KAW5</accession>
<proteinExistence type="inferred from homology"/>
<organism evidence="7 8">
    <name type="scientific">Alkaliphilus peptidifermentans DSM 18978</name>
    <dbReference type="NCBI Taxonomy" id="1120976"/>
    <lineage>
        <taxon>Bacteria</taxon>
        <taxon>Bacillati</taxon>
        <taxon>Bacillota</taxon>
        <taxon>Clostridia</taxon>
        <taxon>Peptostreptococcales</taxon>
        <taxon>Natronincolaceae</taxon>
        <taxon>Alkaliphilus</taxon>
    </lineage>
</organism>
<dbReference type="NCBIfam" id="TIGR02937">
    <property type="entry name" value="sigma70-ECF"/>
    <property type="match status" value="1"/>
</dbReference>
<dbReference type="AlphaFoldDB" id="A0A1G5KAW5"/>
<comment type="similarity">
    <text evidence="1">Belongs to the sigma-70 factor family. ECF subfamily.</text>
</comment>
<evidence type="ECO:0000313" key="7">
    <source>
        <dbReference type="EMBL" id="SCY97170.1"/>
    </source>
</evidence>
<protein>
    <submittedName>
        <fullName evidence="7">RNA polymerase, sigma subunit, SigV</fullName>
    </submittedName>
</protein>
<dbReference type="GO" id="GO:0006352">
    <property type="term" value="P:DNA-templated transcription initiation"/>
    <property type="evidence" value="ECO:0007669"/>
    <property type="project" value="InterPro"/>
</dbReference>
<dbReference type="SUPFAM" id="SSF88659">
    <property type="entry name" value="Sigma3 and sigma4 domains of RNA polymerase sigma factors"/>
    <property type="match status" value="1"/>
</dbReference>
<keyword evidence="2" id="KW-0805">Transcription regulation</keyword>
<dbReference type="InterPro" id="IPR014284">
    <property type="entry name" value="RNA_pol_sigma-70_dom"/>
</dbReference>
<keyword evidence="8" id="KW-1185">Reference proteome</keyword>
<dbReference type="InterPro" id="IPR036388">
    <property type="entry name" value="WH-like_DNA-bd_sf"/>
</dbReference>
<dbReference type="Pfam" id="PF04542">
    <property type="entry name" value="Sigma70_r2"/>
    <property type="match status" value="1"/>
</dbReference>
<reference evidence="7 8" key="1">
    <citation type="submission" date="2016-10" db="EMBL/GenBank/DDBJ databases">
        <authorList>
            <person name="de Groot N.N."/>
        </authorList>
    </citation>
    <scope>NUCLEOTIDE SEQUENCE [LARGE SCALE GENOMIC DNA]</scope>
    <source>
        <strain evidence="7 8">DSM 18978</strain>
    </source>
</reference>
<dbReference type="Proteomes" id="UP000198636">
    <property type="component" value="Unassembled WGS sequence"/>
</dbReference>
<dbReference type="PANTHER" id="PTHR43133">
    <property type="entry name" value="RNA POLYMERASE ECF-TYPE SIGMA FACTO"/>
    <property type="match status" value="1"/>
</dbReference>
<sequence>MEEGLIIKAQKGDKDSFSKAVLSLKDEAYRIAYCYLHNKEDSMDAVADAVEKALLNISKLKNDKYFKTWFIRIVINECKIQLRQKQKIISMADDLYKYDDLSKTNREEKIDLERSLTILDPSDRILIYMKYYMGYTLEEVAETMNLPTGTVKTRIYGNLKLLRNKLEVREG</sequence>
<evidence type="ECO:0000256" key="1">
    <source>
        <dbReference type="ARBA" id="ARBA00010641"/>
    </source>
</evidence>
<feature type="domain" description="RNA polymerase sigma-70 region 2" evidence="5">
    <location>
        <begin position="23"/>
        <end position="87"/>
    </location>
</feature>
<feature type="domain" description="RNA polymerase sigma factor 70 region 4 type 2" evidence="6">
    <location>
        <begin position="112"/>
        <end position="156"/>
    </location>
</feature>